<protein>
    <submittedName>
        <fullName evidence="5">Bifunctional deaminase-reductase domain protein</fullName>
    </submittedName>
</protein>
<evidence type="ECO:0000256" key="1">
    <source>
        <dbReference type="ARBA" id="ARBA00005104"/>
    </source>
</evidence>
<dbReference type="InterPro" id="IPR002734">
    <property type="entry name" value="RibDG_C"/>
</dbReference>
<organism evidence="5 6">
    <name type="scientific">Companilactobacillus mindensis DSM 14500</name>
    <dbReference type="NCBI Taxonomy" id="1423770"/>
    <lineage>
        <taxon>Bacteria</taxon>
        <taxon>Bacillati</taxon>
        <taxon>Bacillota</taxon>
        <taxon>Bacilli</taxon>
        <taxon>Lactobacillales</taxon>
        <taxon>Lactobacillaceae</taxon>
        <taxon>Companilactobacillus</taxon>
    </lineage>
</organism>
<accession>A0A0R1QIU2</accession>
<dbReference type="PANTHER" id="PTHR38011">
    <property type="entry name" value="DIHYDROFOLATE REDUCTASE FAMILY PROTEIN (AFU_ORTHOLOGUE AFUA_8G06820)"/>
    <property type="match status" value="1"/>
</dbReference>
<dbReference type="EMBL" id="AZEZ01000032">
    <property type="protein sequence ID" value="KRL44768.1"/>
    <property type="molecule type" value="Genomic_DNA"/>
</dbReference>
<dbReference type="GO" id="GO:0008703">
    <property type="term" value="F:5-amino-6-(5-phosphoribosylamino)uracil reductase activity"/>
    <property type="evidence" value="ECO:0007669"/>
    <property type="project" value="InterPro"/>
</dbReference>
<dbReference type="SUPFAM" id="SSF53597">
    <property type="entry name" value="Dihydrofolate reductase-like"/>
    <property type="match status" value="1"/>
</dbReference>
<evidence type="ECO:0000256" key="2">
    <source>
        <dbReference type="ARBA" id="ARBA00022857"/>
    </source>
</evidence>
<comment type="caution">
    <text evidence="5">The sequence shown here is derived from an EMBL/GenBank/DDBJ whole genome shotgun (WGS) entry which is preliminary data.</text>
</comment>
<dbReference type="PATRIC" id="fig|1423770.3.peg.2017"/>
<dbReference type="AlphaFoldDB" id="A0A0R1QIU2"/>
<evidence type="ECO:0000313" key="6">
    <source>
        <dbReference type="Proteomes" id="UP000050872"/>
    </source>
</evidence>
<dbReference type="GO" id="GO:0009231">
    <property type="term" value="P:riboflavin biosynthetic process"/>
    <property type="evidence" value="ECO:0007669"/>
    <property type="project" value="InterPro"/>
</dbReference>
<dbReference type="Pfam" id="PF01872">
    <property type="entry name" value="RibD_C"/>
    <property type="match status" value="1"/>
</dbReference>
<name>A0A0R1QIU2_9LACO</name>
<evidence type="ECO:0000256" key="3">
    <source>
        <dbReference type="ARBA" id="ARBA00023002"/>
    </source>
</evidence>
<proteinExistence type="predicted"/>
<dbReference type="InterPro" id="IPR024072">
    <property type="entry name" value="DHFR-like_dom_sf"/>
</dbReference>
<comment type="pathway">
    <text evidence="1">Cofactor biosynthesis; riboflavin biosynthesis.</text>
</comment>
<evidence type="ECO:0000313" key="5">
    <source>
        <dbReference type="EMBL" id="KRL44768.1"/>
    </source>
</evidence>
<feature type="domain" description="Bacterial bifunctional deaminase-reductase C-terminal" evidence="4">
    <location>
        <begin position="3"/>
        <end position="208"/>
    </location>
</feature>
<dbReference type="PANTHER" id="PTHR38011:SF7">
    <property type="entry name" value="2,5-DIAMINO-6-RIBOSYLAMINO-4(3H)-PYRIMIDINONE 5'-PHOSPHATE REDUCTASE"/>
    <property type="match status" value="1"/>
</dbReference>
<dbReference type="Proteomes" id="UP000050872">
    <property type="component" value="Unassembled WGS sequence"/>
</dbReference>
<keyword evidence="6" id="KW-1185">Reference proteome</keyword>
<sequence>MMTSVDGRIDCNMTEHLRGVDEYYDTLNSFNAPNRLSGRITGQLELADGVFEAKNKQTIAQEAFRKNANADGYEIVVDTHGTLLWNDDQNASRPHLIITSETAPKEYFDYLDTKHVSWIATGAEKINLKRAMEILLEKFAVKRLAIVGGGHINGSMLAEGLVDEVSILIGAGVDGRKNQAAVFDGLDKSEQPIALHLESVKQYDSDAVWLRYSVTH</sequence>
<keyword evidence="2" id="KW-0521">NADP</keyword>
<keyword evidence="3" id="KW-0560">Oxidoreductase</keyword>
<reference evidence="5 6" key="1">
    <citation type="journal article" date="2015" name="Genome Announc.">
        <title>Expanding the biotechnology potential of lactobacilli through comparative genomics of 213 strains and associated genera.</title>
        <authorList>
            <person name="Sun Z."/>
            <person name="Harris H.M."/>
            <person name="McCann A."/>
            <person name="Guo C."/>
            <person name="Argimon S."/>
            <person name="Zhang W."/>
            <person name="Yang X."/>
            <person name="Jeffery I.B."/>
            <person name="Cooney J.C."/>
            <person name="Kagawa T.F."/>
            <person name="Liu W."/>
            <person name="Song Y."/>
            <person name="Salvetti E."/>
            <person name="Wrobel A."/>
            <person name="Rasinkangas P."/>
            <person name="Parkhill J."/>
            <person name="Rea M.C."/>
            <person name="O'Sullivan O."/>
            <person name="Ritari J."/>
            <person name="Douillard F.P."/>
            <person name="Paul Ross R."/>
            <person name="Yang R."/>
            <person name="Briner A.E."/>
            <person name="Felis G.E."/>
            <person name="de Vos W.M."/>
            <person name="Barrangou R."/>
            <person name="Klaenhammer T.R."/>
            <person name="Caufield P.W."/>
            <person name="Cui Y."/>
            <person name="Zhang H."/>
            <person name="O'Toole P.W."/>
        </authorList>
    </citation>
    <scope>NUCLEOTIDE SEQUENCE [LARGE SCALE GENOMIC DNA]</scope>
    <source>
        <strain evidence="5 6">DSM 14500</strain>
    </source>
</reference>
<gene>
    <name evidence="5" type="ORF">FD29_GL001964</name>
</gene>
<dbReference type="InterPro" id="IPR050765">
    <property type="entry name" value="Riboflavin_Biosynth_HTPR"/>
</dbReference>
<dbReference type="STRING" id="1423770.FD29_GL001964"/>
<evidence type="ECO:0000259" key="4">
    <source>
        <dbReference type="Pfam" id="PF01872"/>
    </source>
</evidence>
<dbReference type="Gene3D" id="3.40.430.10">
    <property type="entry name" value="Dihydrofolate Reductase, subunit A"/>
    <property type="match status" value="1"/>
</dbReference>